<keyword evidence="7 9" id="KW-0906">Nuclear pore complex</keyword>
<feature type="region of interest" description="Disordered" evidence="10">
    <location>
        <begin position="1"/>
        <end position="22"/>
    </location>
</feature>
<dbReference type="SUPFAM" id="SSF54928">
    <property type="entry name" value="RNA-binding domain, RBD"/>
    <property type="match status" value="1"/>
</dbReference>
<dbReference type="GO" id="GO:0031965">
    <property type="term" value="C:nuclear membrane"/>
    <property type="evidence" value="ECO:0007669"/>
    <property type="project" value="InterPro"/>
</dbReference>
<dbReference type="GO" id="GO:0051028">
    <property type="term" value="P:mRNA transport"/>
    <property type="evidence" value="ECO:0007669"/>
    <property type="project" value="UniProtKB-UniRule"/>
</dbReference>
<dbReference type="GO" id="GO:0003676">
    <property type="term" value="F:nucleic acid binding"/>
    <property type="evidence" value="ECO:0007669"/>
    <property type="project" value="InterPro"/>
</dbReference>
<keyword evidence="13" id="KW-1185">Reference proteome</keyword>
<dbReference type="AlphaFoldDB" id="A0A811KSE7"/>
<dbReference type="Proteomes" id="UP000614601">
    <property type="component" value="Unassembled WGS sequence"/>
</dbReference>
<dbReference type="EMBL" id="CAJFCW020000004">
    <property type="protein sequence ID" value="CAG9110927.1"/>
    <property type="molecule type" value="Genomic_DNA"/>
</dbReference>
<evidence type="ECO:0000259" key="11">
    <source>
        <dbReference type="PROSITE" id="PS51472"/>
    </source>
</evidence>
<evidence type="ECO:0000256" key="10">
    <source>
        <dbReference type="SAM" id="MobiDB-lite"/>
    </source>
</evidence>
<evidence type="ECO:0000313" key="12">
    <source>
        <dbReference type="EMBL" id="CAD5218548.1"/>
    </source>
</evidence>
<organism evidence="12 13">
    <name type="scientific">Bursaphelenchus okinawaensis</name>
    <dbReference type="NCBI Taxonomy" id="465554"/>
    <lineage>
        <taxon>Eukaryota</taxon>
        <taxon>Metazoa</taxon>
        <taxon>Ecdysozoa</taxon>
        <taxon>Nematoda</taxon>
        <taxon>Chromadorea</taxon>
        <taxon>Rhabditida</taxon>
        <taxon>Tylenchina</taxon>
        <taxon>Tylenchomorpha</taxon>
        <taxon>Aphelenchoidea</taxon>
        <taxon>Aphelenchoididae</taxon>
        <taxon>Bursaphelenchus</taxon>
    </lineage>
</organism>
<dbReference type="PANTHER" id="PTHR21527:SF6">
    <property type="entry name" value="NUCLEOPORIN NUP35"/>
    <property type="match status" value="1"/>
</dbReference>
<accession>A0A811KSE7</accession>
<evidence type="ECO:0000256" key="5">
    <source>
        <dbReference type="ARBA" id="ARBA00022927"/>
    </source>
</evidence>
<evidence type="ECO:0000256" key="6">
    <source>
        <dbReference type="ARBA" id="ARBA00023010"/>
    </source>
</evidence>
<dbReference type="PANTHER" id="PTHR21527">
    <property type="entry name" value="NUCLEOPORIN NUP35"/>
    <property type="match status" value="1"/>
</dbReference>
<name>A0A811KSE7_9BILA</name>
<comment type="similarity">
    <text evidence="2 9">Belongs to the Nup35 family.</text>
</comment>
<dbReference type="OrthoDB" id="10015491at2759"/>
<comment type="caution">
    <text evidence="12">The sequence shown here is derived from an EMBL/GenBank/DDBJ whole genome shotgun (WGS) entry which is preliminary data.</text>
</comment>
<dbReference type="EMBL" id="CAJFDH010000004">
    <property type="protein sequence ID" value="CAD5218548.1"/>
    <property type="molecule type" value="Genomic_DNA"/>
</dbReference>
<dbReference type="InterPro" id="IPR012677">
    <property type="entry name" value="Nucleotide-bd_a/b_plait_sf"/>
</dbReference>
<dbReference type="GO" id="GO:0006999">
    <property type="term" value="P:nuclear pore organization"/>
    <property type="evidence" value="ECO:0007669"/>
    <property type="project" value="TreeGrafter"/>
</dbReference>
<reference evidence="12" key="1">
    <citation type="submission" date="2020-09" db="EMBL/GenBank/DDBJ databases">
        <authorList>
            <person name="Kikuchi T."/>
        </authorList>
    </citation>
    <scope>NUCLEOTIDE SEQUENCE</scope>
    <source>
        <strain evidence="12">SH1</strain>
    </source>
</reference>
<dbReference type="FunFam" id="3.30.70.330:FF:000095">
    <property type="entry name" value="Putative Nucleoporin NUP53"/>
    <property type="match status" value="1"/>
</dbReference>
<sequence length="295" mass="33138">MYSRFQTPGGDPSDNESAPNFLFGNRNAQKRKSLALQNRVNANKSVHWSPNLVRAQEQAQEAATTHNAAPSLHRRATIASAHTWSAPQASMVKGPPLRSMLNTEPPAKMQRVDQKTEFKEAFEFKGASEDPADYWVTVFGFDQEHKDMILPLFSRHGSIASHKFPPKGNWLHIRYSSVQHAQQALQRNGFVLDHSIKIGVERCKDKEVLADESMTPWNASTTAPDVAFEGPVNDTLNSSRFSLNQSINSTVNRSRLSTWSRNGLRRAAYDPDTSFNTARKEEGFLNKLWSFVAPQ</sequence>
<keyword evidence="8 9" id="KW-0539">Nucleus</keyword>
<evidence type="ECO:0000256" key="4">
    <source>
        <dbReference type="ARBA" id="ARBA00022816"/>
    </source>
</evidence>
<evidence type="ECO:0000256" key="9">
    <source>
        <dbReference type="PIRNR" id="PIRNR038119"/>
    </source>
</evidence>
<evidence type="ECO:0000256" key="3">
    <source>
        <dbReference type="ARBA" id="ARBA00022448"/>
    </source>
</evidence>
<keyword evidence="6 9" id="KW-0811">Translocation</keyword>
<evidence type="ECO:0000256" key="7">
    <source>
        <dbReference type="ARBA" id="ARBA00023132"/>
    </source>
</evidence>
<comment type="subcellular location">
    <subcellularLocation>
        <location evidence="1 9">Nucleus</location>
        <location evidence="1 9">Nuclear pore complex</location>
    </subcellularLocation>
</comment>
<protein>
    <recommendedName>
        <fullName evidence="9">Nucleoporin NUP53</fullName>
    </recommendedName>
</protein>
<gene>
    <name evidence="12" type="ORF">BOKJ2_LOCUS7758</name>
</gene>
<feature type="domain" description="RRM Nup35-type" evidence="11">
    <location>
        <begin position="130"/>
        <end position="210"/>
    </location>
</feature>
<dbReference type="CDD" id="cd12441">
    <property type="entry name" value="RRM_Nup53_like"/>
    <property type="match status" value="1"/>
</dbReference>
<dbReference type="GO" id="GO:0017056">
    <property type="term" value="F:structural constituent of nuclear pore"/>
    <property type="evidence" value="ECO:0007669"/>
    <property type="project" value="InterPro"/>
</dbReference>
<dbReference type="GO" id="GO:0044615">
    <property type="term" value="C:nuclear pore nuclear basket"/>
    <property type="evidence" value="ECO:0007669"/>
    <property type="project" value="TreeGrafter"/>
</dbReference>
<dbReference type="Gene3D" id="3.30.70.330">
    <property type="match status" value="1"/>
</dbReference>
<dbReference type="GO" id="GO:0044613">
    <property type="term" value="C:nuclear pore central transport channel"/>
    <property type="evidence" value="ECO:0007669"/>
    <property type="project" value="TreeGrafter"/>
</dbReference>
<dbReference type="PROSITE" id="PS51472">
    <property type="entry name" value="RRM_NUP35"/>
    <property type="match status" value="1"/>
</dbReference>
<dbReference type="Proteomes" id="UP000783686">
    <property type="component" value="Unassembled WGS sequence"/>
</dbReference>
<evidence type="ECO:0000256" key="2">
    <source>
        <dbReference type="ARBA" id="ARBA00009454"/>
    </source>
</evidence>
<dbReference type="GO" id="GO:0005543">
    <property type="term" value="F:phospholipid binding"/>
    <property type="evidence" value="ECO:0007669"/>
    <property type="project" value="TreeGrafter"/>
</dbReference>
<dbReference type="InterPro" id="IPR017389">
    <property type="entry name" value="Nucleoporin_NUP53"/>
</dbReference>
<dbReference type="InterPro" id="IPR007846">
    <property type="entry name" value="RRM_NUP35_dom"/>
</dbReference>
<dbReference type="PIRSF" id="PIRSF038119">
    <property type="entry name" value="Nucleoporin_NUP53"/>
    <property type="match status" value="1"/>
</dbReference>
<evidence type="ECO:0000313" key="13">
    <source>
        <dbReference type="Proteomes" id="UP000614601"/>
    </source>
</evidence>
<evidence type="ECO:0000256" key="1">
    <source>
        <dbReference type="ARBA" id="ARBA00004567"/>
    </source>
</evidence>
<keyword evidence="5 9" id="KW-0653">Protein transport</keyword>
<keyword evidence="4 9" id="KW-0509">mRNA transport</keyword>
<evidence type="ECO:0000256" key="8">
    <source>
        <dbReference type="ARBA" id="ARBA00023242"/>
    </source>
</evidence>
<dbReference type="GO" id="GO:0006607">
    <property type="term" value="P:NLS-bearing protein import into nucleus"/>
    <property type="evidence" value="ECO:0007669"/>
    <property type="project" value="TreeGrafter"/>
</dbReference>
<dbReference type="Pfam" id="PF05172">
    <property type="entry name" value="RRM_Nup35"/>
    <property type="match status" value="1"/>
</dbReference>
<comment type="function">
    <text evidence="9">Functions as a component of the nuclear pore complex (NPC).</text>
</comment>
<proteinExistence type="inferred from homology"/>
<keyword evidence="3 9" id="KW-0813">Transport</keyword>
<dbReference type="InterPro" id="IPR035979">
    <property type="entry name" value="RBD_domain_sf"/>
</dbReference>